<sequence length="317" mass="33993">MNIVVLERLGLSKSEFDALSKPLVDQGHDVVVYDDGKFDDDTLKQRIKTADVLVIANTPLSGDVIDAADHLKYIAVAFTGYNHIDLDKCKEKGIKVSNAAGYSTHSVAELTFGLIISVLRSMVPLEKIVREGGTKAGYRQSDLRGKTLGLVGTGDIGSAVAEIALAFGCKVIAYNRSEKPALIRQGVVYKSLDDVLKESDIVSLHVPLTDETKGLINADKLALMKDSAVLINTAIGPIVDHDALAAALREGTIAGAGLDRVDMEPPIPADYPILDAPNVVILPHVGFATDEAMVRRANITFGNILKWENGVQENVVL</sequence>
<dbReference type="InterPro" id="IPR036291">
    <property type="entry name" value="NAD(P)-bd_dom_sf"/>
</dbReference>
<dbReference type="Proteomes" id="UP000823889">
    <property type="component" value="Unassembled WGS sequence"/>
</dbReference>
<evidence type="ECO:0000313" key="7">
    <source>
        <dbReference type="EMBL" id="HJD43956.1"/>
    </source>
</evidence>
<organism evidence="7 8">
    <name type="scientific">Candidatus Paenalcaligenes intestinipullorum</name>
    <dbReference type="NCBI Taxonomy" id="2838718"/>
    <lineage>
        <taxon>Bacteria</taxon>
        <taxon>Pseudomonadati</taxon>
        <taxon>Pseudomonadota</taxon>
        <taxon>Betaproteobacteria</taxon>
        <taxon>Burkholderiales</taxon>
        <taxon>Alcaligenaceae</taxon>
        <taxon>Paenalcaligenes</taxon>
    </lineage>
</organism>
<feature type="domain" description="D-isomer specific 2-hydroxyacid dehydrogenase NAD-binding" evidence="6">
    <location>
        <begin position="112"/>
        <end position="286"/>
    </location>
</feature>
<dbReference type="PROSITE" id="PS00670">
    <property type="entry name" value="D_2_HYDROXYACID_DH_2"/>
    <property type="match status" value="1"/>
</dbReference>
<evidence type="ECO:0000256" key="2">
    <source>
        <dbReference type="ARBA" id="ARBA00023002"/>
    </source>
</evidence>
<evidence type="ECO:0000256" key="3">
    <source>
        <dbReference type="ARBA" id="ARBA00023027"/>
    </source>
</evidence>
<evidence type="ECO:0000256" key="4">
    <source>
        <dbReference type="RuleBase" id="RU003719"/>
    </source>
</evidence>
<dbReference type="InterPro" id="IPR029753">
    <property type="entry name" value="D-isomer_DH_CS"/>
</dbReference>
<evidence type="ECO:0000259" key="5">
    <source>
        <dbReference type="Pfam" id="PF00389"/>
    </source>
</evidence>
<dbReference type="InterPro" id="IPR050418">
    <property type="entry name" value="D-iso_2-hydroxyacid_DH_PdxB"/>
</dbReference>
<comment type="similarity">
    <text evidence="1 4">Belongs to the D-isomer specific 2-hydroxyacid dehydrogenase family.</text>
</comment>
<dbReference type="PANTHER" id="PTHR43761:SF1">
    <property type="entry name" value="D-ISOMER SPECIFIC 2-HYDROXYACID DEHYDROGENASE CATALYTIC DOMAIN-CONTAINING PROTEIN-RELATED"/>
    <property type="match status" value="1"/>
</dbReference>
<feature type="domain" description="D-isomer specific 2-hydroxyacid dehydrogenase catalytic" evidence="5">
    <location>
        <begin position="14"/>
        <end position="316"/>
    </location>
</feature>
<keyword evidence="2 4" id="KW-0560">Oxidoreductase</keyword>
<evidence type="ECO:0000313" key="8">
    <source>
        <dbReference type="Proteomes" id="UP000823889"/>
    </source>
</evidence>
<dbReference type="FunFam" id="3.40.50.720:FF:000203">
    <property type="entry name" value="D-3-phosphoglycerate dehydrogenase (SerA)"/>
    <property type="match status" value="1"/>
</dbReference>
<protein>
    <submittedName>
        <fullName evidence="7">Glycerate dehydrogenase</fullName>
    </submittedName>
</protein>
<dbReference type="SUPFAM" id="SSF52283">
    <property type="entry name" value="Formate/glycerate dehydrogenase catalytic domain-like"/>
    <property type="match status" value="1"/>
</dbReference>
<dbReference type="InterPro" id="IPR006140">
    <property type="entry name" value="D-isomer_DH_NAD-bd"/>
</dbReference>
<dbReference type="InterPro" id="IPR006139">
    <property type="entry name" value="D-isomer_2_OHA_DH_cat_dom"/>
</dbReference>
<dbReference type="SUPFAM" id="SSF51735">
    <property type="entry name" value="NAD(P)-binding Rossmann-fold domains"/>
    <property type="match status" value="1"/>
</dbReference>
<dbReference type="EMBL" id="DWUQ01000055">
    <property type="protein sequence ID" value="HJD43956.1"/>
    <property type="molecule type" value="Genomic_DNA"/>
</dbReference>
<accession>A0A9D2RKD9</accession>
<dbReference type="AlphaFoldDB" id="A0A9D2RKD9"/>
<gene>
    <name evidence="7" type="ORF">H9906_02880</name>
</gene>
<reference evidence="7" key="2">
    <citation type="submission" date="2021-04" db="EMBL/GenBank/DDBJ databases">
        <authorList>
            <person name="Gilroy R."/>
        </authorList>
    </citation>
    <scope>NUCLEOTIDE SEQUENCE</scope>
    <source>
        <strain evidence="7">9264</strain>
    </source>
</reference>
<dbReference type="GO" id="GO:0051287">
    <property type="term" value="F:NAD binding"/>
    <property type="evidence" value="ECO:0007669"/>
    <property type="project" value="InterPro"/>
</dbReference>
<name>A0A9D2RKD9_9BURK</name>
<dbReference type="Pfam" id="PF00389">
    <property type="entry name" value="2-Hacid_dh"/>
    <property type="match status" value="1"/>
</dbReference>
<proteinExistence type="inferred from homology"/>
<keyword evidence="3" id="KW-0520">NAD</keyword>
<dbReference type="Pfam" id="PF02826">
    <property type="entry name" value="2-Hacid_dh_C"/>
    <property type="match status" value="1"/>
</dbReference>
<dbReference type="GO" id="GO:0016616">
    <property type="term" value="F:oxidoreductase activity, acting on the CH-OH group of donors, NAD or NADP as acceptor"/>
    <property type="evidence" value="ECO:0007669"/>
    <property type="project" value="InterPro"/>
</dbReference>
<dbReference type="PANTHER" id="PTHR43761">
    <property type="entry name" value="D-ISOMER SPECIFIC 2-HYDROXYACID DEHYDROGENASE FAMILY PROTEIN (AFU_ORTHOLOGUE AFUA_1G13630)"/>
    <property type="match status" value="1"/>
</dbReference>
<evidence type="ECO:0000259" key="6">
    <source>
        <dbReference type="Pfam" id="PF02826"/>
    </source>
</evidence>
<reference evidence="7" key="1">
    <citation type="journal article" date="2021" name="PeerJ">
        <title>Extensive microbial diversity within the chicken gut microbiome revealed by metagenomics and culture.</title>
        <authorList>
            <person name="Gilroy R."/>
            <person name="Ravi A."/>
            <person name="Getino M."/>
            <person name="Pursley I."/>
            <person name="Horton D.L."/>
            <person name="Alikhan N.F."/>
            <person name="Baker D."/>
            <person name="Gharbi K."/>
            <person name="Hall N."/>
            <person name="Watson M."/>
            <person name="Adriaenssens E.M."/>
            <person name="Foster-Nyarko E."/>
            <person name="Jarju S."/>
            <person name="Secka A."/>
            <person name="Antonio M."/>
            <person name="Oren A."/>
            <person name="Chaudhuri R.R."/>
            <person name="La Ragione R."/>
            <person name="Hildebrand F."/>
            <person name="Pallen M.J."/>
        </authorList>
    </citation>
    <scope>NUCLEOTIDE SEQUENCE</scope>
    <source>
        <strain evidence="7">9264</strain>
    </source>
</reference>
<comment type="caution">
    <text evidence="7">The sequence shown here is derived from an EMBL/GenBank/DDBJ whole genome shotgun (WGS) entry which is preliminary data.</text>
</comment>
<dbReference type="Gene3D" id="3.40.50.720">
    <property type="entry name" value="NAD(P)-binding Rossmann-like Domain"/>
    <property type="match status" value="2"/>
</dbReference>
<evidence type="ECO:0000256" key="1">
    <source>
        <dbReference type="ARBA" id="ARBA00005854"/>
    </source>
</evidence>